<protein>
    <submittedName>
        <fullName evidence="1">Uncharacterized protein</fullName>
    </submittedName>
</protein>
<name>A0A8J2MRV0_COTCN</name>
<gene>
    <name evidence="1" type="ORF">HICCMSTLAB_LOCUS11301</name>
</gene>
<proteinExistence type="predicted"/>
<comment type="caution">
    <text evidence="1">The sequence shown here is derived from an EMBL/GenBank/DDBJ whole genome shotgun (WGS) entry which is preliminary data.</text>
</comment>
<keyword evidence="2" id="KW-1185">Reference proteome</keyword>
<evidence type="ECO:0000313" key="1">
    <source>
        <dbReference type="EMBL" id="CAG5103021.1"/>
    </source>
</evidence>
<sequence>MFLRHPTSLNLFLTSSSLGGDRWWGVILTCLQTSVLCLQLLQSVVQFKKNLCLFLKIFKIVYSTENQLNNSKMDLSAINKINNLPNFLPTKKFEELQRNKMYQIMEIKKVNTKYGPKILGILENEFSIFFPERTNQKLIDDEEQLTSLIDLASAGELHLNYLGTAYHKFEFLIKPS</sequence>
<evidence type="ECO:0000313" key="2">
    <source>
        <dbReference type="Proteomes" id="UP000786811"/>
    </source>
</evidence>
<accession>A0A8J2MRV0</accession>
<organism evidence="1 2">
    <name type="scientific">Cotesia congregata</name>
    <name type="common">Parasitoid wasp</name>
    <name type="synonym">Apanteles congregatus</name>
    <dbReference type="NCBI Taxonomy" id="51543"/>
    <lineage>
        <taxon>Eukaryota</taxon>
        <taxon>Metazoa</taxon>
        <taxon>Ecdysozoa</taxon>
        <taxon>Arthropoda</taxon>
        <taxon>Hexapoda</taxon>
        <taxon>Insecta</taxon>
        <taxon>Pterygota</taxon>
        <taxon>Neoptera</taxon>
        <taxon>Endopterygota</taxon>
        <taxon>Hymenoptera</taxon>
        <taxon>Apocrita</taxon>
        <taxon>Ichneumonoidea</taxon>
        <taxon>Braconidae</taxon>
        <taxon>Microgastrinae</taxon>
        <taxon>Cotesia</taxon>
    </lineage>
</organism>
<dbReference type="OrthoDB" id="7685400at2759"/>
<dbReference type="Proteomes" id="UP000786811">
    <property type="component" value="Unassembled WGS sequence"/>
</dbReference>
<reference evidence="1" key="1">
    <citation type="submission" date="2021-04" db="EMBL/GenBank/DDBJ databases">
        <authorList>
            <person name="Chebbi M.A.C M."/>
        </authorList>
    </citation>
    <scope>NUCLEOTIDE SEQUENCE</scope>
</reference>
<dbReference type="AlphaFoldDB" id="A0A8J2MRV0"/>
<dbReference type="EMBL" id="CAJNRD030001123">
    <property type="protein sequence ID" value="CAG5103021.1"/>
    <property type="molecule type" value="Genomic_DNA"/>
</dbReference>